<comment type="caution">
    <text evidence="2">The sequence shown here is derived from an EMBL/GenBank/DDBJ whole genome shotgun (WGS) entry which is preliminary data.</text>
</comment>
<accession>A0ABT0MRN2</accession>
<gene>
    <name evidence="2" type="ORF">MFP26_05860</name>
</gene>
<protein>
    <recommendedName>
        <fullName evidence="1">DUF7716 domain-containing protein</fullName>
    </recommendedName>
</protein>
<keyword evidence="3" id="KW-1185">Reference proteome</keyword>
<name>A0ABT0MRN2_9GAMM</name>
<dbReference type="RefSeq" id="WP_249243975.1">
    <property type="nucleotide sequence ID" value="NZ_JAKPBZ010000106.1"/>
</dbReference>
<dbReference type="EMBL" id="JAKPBZ010000106">
    <property type="protein sequence ID" value="MCL2892222.1"/>
    <property type="molecule type" value="Genomic_DNA"/>
</dbReference>
<organism evidence="2 3">
    <name type="scientific">Brenneria tiliae</name>
    <dbReference type="NCBI Taxonomy" id="2914984"/>
    <lineage>
        <taxon>Bacteria</taxon>
        <taxon>Pseudomonadati</taxon>
        <taxon>Pseudomonadota</taxon>
        <taxon>Gammaproteobacteria</taxon>
        <taxon>Enterobacterales</taxon>
        <taxon>Pectobacteriaceae</taxon>
        <taxon>Brenneria</taxon>
    </lineage>
</organism>
<dbReference type="InterPro" id="IPR056133">
    <property type="entry name" value="DUF7716"/>
</dbReference>
<reference evidence="2 3" key="1">
    <citation type="submission" date="2022-02" db="EMBL/GenBank/DDBJ databases">
        <title>Description of Brenneria tiliae sp. nov. isolated from symptomatic Tilia x moltkei and Tilia x europaea trees in the UK.</title>
        <authorList>
            <person name="Kile H."/>
        </authorList>
    </citation>
    <scope>NUCLEOTIDE SEQUENCE [LARGE SCALE GENOMIC DNA]</scope>
    <source>
        <strain evidence="2 3">MC1SB4.1</strain>
    </source>
</reference>
<evidence type="ECO:0000313" key="2">
    <source>
        <dbReference type="EMBL" id="MCL2892222.1"/>
    </source>
</evidence>
<evidence type="ECO:0000313" key="3">
    <source>
        <dbReference type="Proteomes" id="UP001203069"/>
    </source>
</evidence>
<dbReference type="Pfam" id="PF24832">
    <property type="entry name" value="DUF7716"/>
    <property type="match status" value="1"/>
</dbReference>
<dbReference type="Proteomes" id="UP001203069">
    <property type="component" value="Unassembled WGS sequence"/>
</dbReference>
<proteinExistence type="predicted"/>
<feature type="domain" description="DUF7716" evidence="1">
    <location>
        <begin position="45"/>
        <end position="101"/>
    </location>
</feature>
<evidence type="ECO:0000259" key="1">
    <source>
        <dbReference type="Pfam" id="PF24832"/>
    </source>
</evidence>
<sequence length="102" mass="11973">MKTIKGFDGLLSVYKDLPKVGGFYVDEDFLNNKDAIESSNYYLAESEDEDEDEEMEDNYKTWLEYPTFKAIILNKLDHHPKSSKDDLLNAIIYYLENDDFLD</sequence>